<keyword evidence="4 10" id="KW-0238">DNA-binding</keyword>
<dbReference type="GO" id="GO:0000981">
    <property type="term" value="F:DNA-binding transcription factor activity, RNA polymerase II-specific"/>
    <property type="evidence" value="ECO:0007669"/>
    <property type="project" value="TreeGrafter"/>
</dbReference>
<feature type="compositionally biased region" description="Basic and acidic residues" evidence="8">
    <location>
        <begin position="32"/>
        <end position="43"/>
    </location>
</feature>
<dbReference type="Gene3D" id="1.10.10.500">
    <property type="entry name" value="Homeo-prospero domain"/>
    <property type="match status" value="1"/>
</dbReference>
<evidence type="ECO:0000256" key="1">
    <source>
        <dbReference type="ARBA" id="ARBA00004123"/>
    </source>
</evidence>
<feature type="compositionally biased region" description="Pro residues" evidence="8">
    <location>
        <begin position="677"/>
        <end position="686"/>
    </location>
</feature>
<reference evidence="10" key="1">
    <citation type="submission" date="2020-08" db="EMBL/GenBank/DDBJ databases">
        <title>The development of early pioneer neurons in the annelid Malacoceros fuliginosus.</title>
        <authorList>
            <person name="Kumar S."/>
            <person name="Tumu S."/>
            <person name="Helm C."/>
            <person name="Hausen H."/>
        </authorList>
    </citation>
    <scope>NUCLEOTIDE SEQUENCE</scope>
</reference>
<keyword evidence="2" id="KW-0217">Developmental protein</keyword>
<feature type="compositionally biased region" description="Basic and acidic residues" evidence="8">
    <location>
        <begin position="412"/>
        <end position="421"/>
    </location>
</feature>
<dbReference type="PANTHER" id="PTHR12198:SF0">
    <property type="entry name" value="HOMEOBOX PROTEIN PROSPERO"/>
    <property type="match status" value="1"/>
</dbReference>
<gene>
    <name evidence="10" type="primary">Prox1</name>
</gene>
<dbReference type="SUPFAM" id="SSF46689">
    <property type="entry name" value="Homeodomain-like"/>
    <property type="match status" value="1"/>
</dbReference>
<feature type="region of interest" description="Disordered" evidence="8">
    <location>
        <begin position="1"/>
        <end position="62"/>
    </location>
</feature>
<feature type="region of interest" description="Disordered" evidence="8">
    <location>
        <begin position="412"/>
        <end position="499"/>
    </location>
</feature>
<keyword evidence="5 10" id="KW-0371">Homeobox</keyword>
<evidence type="ECO:0000256" key="6">
    <source>
        <dbReference type="ARBA" id="ARBA00023163"/>
    </source>
</evidence>
<evidence type="ECO:0000256" key="8">
    <source>
        <dbReference type="SAM" id="MobiDB-lite"/>
    </source>
</evidence>
<feature type="compositionally biased region" description="Polar residues" evidence="8">
    <location>
        <begin position="53"/>
        <end position="62"/>
    </location>
</feature>
<dbReference type="PANTHER" id="PTHR12198">
    <property type="entry name" value="HOMEOBOX PROTEIN PROSPERO/PROX-1/CEH-26"/>
    <property type="match status" value="1"/>
</dbReference>
<feature type="region of interest" description="Disordered" evidence="8">
    <location>
        <begin position="147"/>
        <end position="186"/>
    </location>
</feature>
<feature type="region of interest" description="Disordered" evidence="8">
    <location>
        <begin position="531"/>
        <end position="557"/>
    </location>
</feature>
<keyword evidence="6" id="KW-0804">Transcription</keyword>
<dbReference type="InterPro" id="IPR023082">
    <property type="entry name" value="Homeo_prospero_dom"/>
</dbReference>
<feature type="compositionally biased region" description="Basic and acidic residues" evidence="8">
    <location>
        <begin position="754"/>
        <end position="763"/>
    </location>
</feature>
<dbReference type="PROSITE" id="PS51818">
    <property type="entry name" value="HOMEO_PROSPERO"/>
    <property type="match status" value="1"/>
</dbReference>
<proteinExistence type="evidence at transcript level"/>
<dbReference type="GO" id="GO:0010001">
    <property type="term" value="P:glial cell differentiation"/>
    <property type="evidence" value="ECO:0007669"/>
    <property type="project" value="UniProtKB-ARBA"/>
</dbReference>
<dbReference type="InterPro" id="IPR009057">
    <property type="entry name" value="Homeodomain-like_sf"/>
</dbReference>
<organism evidence="10">
    <name type="scientific">Malacoceros fuliginosus</name>
    <name type="common">Polychaete tubeworm</name>
    <name type="synonym">Scolelepis fuliginosa</name>
    <dbReference type="NCBI Taxonomy" id="271776"/>
    <lineage>
        <taxon>Eukaryota</taxon>
        <taxon>Metazoa</taxon>
        <taxon>Spiralia</taxon>
        <taxon>Lophotrochozoa</taxon>
        <taxon>Annelida</taxon>
        <taxon>Polychaeta</taxon>
        <taxon>Sedentaria</taxon>
        <taxon>Canalipalpata</taxon>
        <taxon>Spionida</taxon>
        <taxon>Spionidae</taxon>
        <taxon>Malacoceros</taxon>
    </lineage>
</organism>
<dbReference type="EMBL" id="MT901663">
    <property type="protein sequence ID" value="QNN94694.1"/>
    <property type="molecule type" value="mRNA"/>
</dbReference>
<dbReference type="GO" id="GO:0048468">
    <property type="term" value="P:cell development"/>
    <property type="evidence" value="ECO:0007669"/>
    <property type="project" value="UniProtKB-ARBA"/>
</dbReference>
<evidence type="ECO:0000256" key="7">
    <source>
        <dbReference type="ARBA" id="ARBA00023242"/>
    </source>
</evidence>
<keyword evidence="3" id="KW-0805">Transcription regulation</keyword>
<evidence type="ECO:0000256" key="2">
    <source>
        <dbReference type="ARBA" id="ARBA00022473"/>
    </source>
</evidence>
<feature type="domain" description="Prospero" evidence="9">
    <location>
        <begin position="792"/>
        <end position="950"/>
    </location>
</feature>
<feature type="region of interest" description="Disordered" evidence="8">
    <location>
        <begin position="215"/>
        <end position="264"/>
    </location>
</feature>
<comment type="subcellular location">
    <subcellularLocation>
        <location evidence="1">Nucleus</location>
    </subcellularLocation>
</comment>
<evidence type="ECO:0000256" key="3">
    <source>
        <dbReference type="ARBA" id="ARBA00023015"/>
    </source>
</evidence>
<dbReference type="InterPro" id="IPR039350">
    <property type="entry name" value="Prospero_homeodomain"/>
</dbReference>
<name>A0A7G9UKZ3_MALFL</name>
<evidence type="ECO:0000256" key="5">
    <source>
        <dbReference type="ARBA" id="ARBA00023155"/>
    </source>
</evidence>
<dbReference type="GO" id="GO:0005634">
    <property type="term" value="C:nucleus"/>
    <property type="evidence" value="ECO:0007669"/>
    <property type="project" value="UniProtKB-SubCell"/>
</dbReference>
<dbReference type="InterPro" id="IPR037131">
    <property type="entry name" value="Homeo_prospero_dom_sf"/>
</dbReference>
<feature type="region of interest" description="Disordered" evidence="8">
    <location>
        <begin position="727"/>
        <end position="763"/>
    </location>
</feature>
<keyword evidence="7" id="KW-0539">Nucleus</keyword>
<sequence>MVENGHGGPSSASMHNSDSEYTSDNLQSVTDLLKERLVRRGDDTPAATDMDRTSPSNMMKNTDYISDSGAVSENGVQELTSMVNRHVHMMSGYNTEGNDENNDSTVLRGMLRKDEQSQSVTSDSNTGNSSMIGKLLQREHESTLVRTSSFDIDVDGDSMPSITTPNDFSSEELSDGENTPRSPNDFMREDEEFNEELNLSGSSSQSKRARVENIINTMNRSSSPVKETPVTPIDQRRHKRKQYTPQQHESSRPATSNPDEPNPKMRRLEQDVLEKQLKVMQDQLVVMQQKYTDLYQQHHEATAEEIDLAEVERRCHQRQQIINGMQEKENKIHELSKRHGLLGPVELDSSHFMRETRKLVNGKMEQIKSQFSPLSGDTPKDLENLAVLLKNEIRSSVGTLVDTVFARFVEESKKVKDDSPETKTANIPEAAKESKADLPSPSLTKEKPSPSAIVEKTRTPTPQLHLPQPSPQQSHPSPQPHHQQQQQQHHQQQQQPPLPQAMLSHSIHKITNNNNNNNEVKPITIVPKHQPMENSAFHPSPEKHSPNDKMPRIEQPKPTRTKVTDKIMHPFFDHHKPSFADLLRHAPLFPPPPPYFHHLPHHLPHMFQPHQHKIAEPEPEQTEPISLVVNTPKKKRTKVTDTRLSPRAARALLQEPVPEAPNGSMDPMHFNGEALPANPPSAPLPPHSSEQPRMMHPSLLPVSLPTSVAIPNPSLQHSDILSNMYHGSSAHHELPHPASFPDFSARVPTSRSPSVRDHGSPSMHPHEYGMFGRDADMFDGENSTNLDGYPMTTTLTPMHLRKAKLMFFYTRYPSSSIIKVYFPDIKFNKNNTAQLVKWFSNFREFYYIQMEKYSRQALAEGVKNPEDLIVTTDSELYRVLNLHYNRNNQLEVPESFRIVVQATLREFFKSIHAGKDTEQSWKKSIYKIIARMDDSIPEYFKSPNWMEQLNDN</sequence>
<dbReference type="GO" id="GO:0000978">
    <property type="term" value="F:RNA polymerase II cis-regulatory region sequence-specific DNA binding"/>
    <property type="evidence" value="ECO:0007669"/>
    <property type="project" value="TreeGrafter"/>
</dbReference>
<feature type="compositionally biased region" description="Basic and acidic residues" evidence="8">
    <location>
        <begin position="540"/>
        <end position="557"/>
    </location>
</feature>
<feature type="region of interest" description="Disordered" evidence="8">
    <location>
        <begin position="654"/>
        <end position="694"/>
    </location>
</feature>
<feature type="compositionally biased region" description="Polar residues" evidence="8">
    <location>
        <begin position="243"/>
        <end position="259"/>
    </location>
</feature>
<dbReference type="Pfam" id="PF05044">
    <property type="entry name" value="HPD"/>
    <property type="match status" value="1"/>
</dbReference>
<feature type="compositionally biased region" description="Low complexity" evidence="8">
    <location>
        <begin position="462"/>
        <end position="495"/>
    </location>
</feature>
<feature type="compositionally biased region" description="Polar residues" evidence="8">
    <location>
        <begin position="10"/>
        <end position="30"/>
    </location>
</feature>
<dbReference type="FunFam" id="1.10.10.500:FF:000002">
    <property type="entry name" value="Prospero homeobox 3"/>
    <property type="match status" value="1"/>
</dbReference>
<dbReference type="AlphaFoldDB" id="A0A7G9UKZ3"/>
<evidence type="ECO:0000259" key="9">
    <source>
        <dbReference type="PROSITE" id="PS51818"/>
    </source>
</evidence>
<evidence type="ECO:0000313" key="10">
    <source>
        <dbReference type="EMBL" id="QNN94694.1"/>
    </source>
</evidence>
<accession>A0A7G9UKZ3</accession>
<feature type="compositionally biased region" description="Polar residues" evidence="8">
    <location>
        <begin position="215"/>
        <end position="225"/>
    </location>
</feature>
<protein>
    <submittedName>
        <fullName evidence="10">Prospero homeobox 1</fullName>
    </submittedName>
</protein>
<evidence type="ECO:0000256" key="4">
    <source>
        <dbReference type="ARBA" id="ARBA00023125"/>
    </source>
</evidence>